<dbReference type="EMBL" id="LR721774">
    <property type="protein sequence ID" value="VVV41900.1"/>
    <property type="molecule type" value="Genomic_DNA"/>
</dbReference>
<proteinExistence type="predicted"/>
<sequence>MDDWVLCRIYKKRTSLQKGMQKSKQHNEVASFPSDEETFASLSTGGDQRSESNVNQWTAFPEMNAGYQQQQLTYSSDFNLSTDDSFMELPTYMADNCICMPEKTGGSFSTQLIDAFYFQHHHQQPYSCLFN</sequence>
<reference evidence="2" key="1">
    <citation type="submission" date="2019-09" db="EMBL/GenBank/DDBJ databases">
        <authorList>
            <person name="Zhang L."/>
        </authorList>
    </citation>
    <scope>NUCLEOTIDE SEQUENCE</scope>
</reference>
<feature type="compositionally biased region" description="Polar residues" evidence="1">
    <location>
        <begin position="40"/>
        <end position="52"/>
    </location>
</feature>
<gene>
    <name evidence="2" type="ORF">NYM_LOCUS2331</name>
</gene>
<name>A0A5K0VKM5_9MAGN</name>
<organism evidence="2">
    <name type="scientific">Nymphaea colorata</name>
    <name type="common">pocket water lily</name>
    <dbReference type="NCBI Taxonomy" id="210225"/>
    <lineage>
        <taxon>Eukaryota</taxon>
        <taxon>Viridiplantae</taxon>
        <taxon>Streptophyta</taxon>
        <taxon>Embryophyta</taxon>
        <taxon>Tracheophyta</taxon>
        <taxon>Spermatophyta</taxon>
        <taxon>Magnoliopsida</taxon>
        <taxon>Nymphaeales</taxon>
        <taxon>Nymphaeaceae</taxon>
        <taxon>Nymphaea</taxon>
    </lineage>
</organism>
<protein>
    <recommendedName>
        <fullName evidence="3">NAC domain-containing protein</fullName>
    </recommendedName>
</protein>
<evidence type="ECO:0008006" key="3">
    <source>
        <dbReference type="Google" id="ProtNLM"/>
    </source>
</evidence>
<evidence type="ECO:0000256" key="1">
    <source>
        <dbReference type="SAM" id="MobiDB-lite"/>
    </source>
</evidence>
<dbReference type="AlphaFoldDB" id="A0A5K0VKM5"/>
<accession>A0A5K0VKM5</accession>
<feature type="region of interest" description="Disordered" evidence="1">
    <location>
        <begin position="18"/>
        <end position="52"/>
    </location>
</feature>
<evidence type="ECO:0000313" key="2">
    <source>
        <dbReference type="EMBL" id="VVV41900.1"/>
    </source>
</evidence>